<keyword evidence="2" id="KW-1185">Reference proteome</keyword>
<evidence type="ECO:0000313" key="1">
    <source>
        <dbReference type="EMBL" id="KDR79762.1"/>
    </source>
</evidence>
<organism evidence="1 2">
    <name type="scientific">Galerina marginata (strain CBS 339.88)</name>
    <dbReference type="NCBI Taxonomy" id="685588"/>
    <lineage>
        <taxon>Eukaryota</taxon>
        <taxon>Fungi</taxon>
        <taxon>Dikarya</taxon>
        <taxon>Basidiomycota</taxon>
        <taxon>Agaricomycotina</taxon>
        <taxon>Agaricomycetes</taxon>
        <taxon>Agaricomycetidae</taxon>
        <taxon>Agaricales</taxon>
        <taxon>Agaricineae</taxon>
        <taxon>Strophariaceae</taxon>
        <taxon>Galerina</taxon>
    </lineage>
</organism>
<sequence>MSPSASIFLTNRSDYNSLVLFRHFGQILAAAQTDAIEQFCIAAASKPGTELHYFGLLWNCAFKAGIASAGAHLESTALDPPDVAATAPKISPPSLFTRDLSALQSSSPKPFGSLHHRFHRRAQTAKRSASVPTVMLQADNVSPPPESSQPCPIPVLSPQPPHSARVPSSQPPYSACVLSSQIPQICEILTRSSTPTFTPVFHSVSDTLPSTIDTSSTRTSRTFGQRLSWPSRRPKLLRWLRAPITLQPKGLQASLLRP</sequence>
<protein>
    <submittedName>
        <fullName evidence="1">Uncharacterized protein</fullName>
    </submittedName>
</protein>
<proteinExistence type="predicted"/>
<accession>A0A067TBN1</accession>
<reference evidence="2" key="1">
    <citation type="journal article" date="2014" name="Proc. Natl. Acad. Sci. U.S.A.">
        <title>Extensive sampling of basidiomycete genomes demonstrates inadequacy of the white-rot/brown-rot paradigm for wood decay fungi.</title>
        <authorList>
            <person name="Riley R."/>
            <person name="Salamov A.A."/>
            <person name="Brown D.W."/>
            <person name="Nagy L.G."/>
            <person name="Floudas D."/>
            <person name="Held B.W."/>
            <person name="Levasseur A."/>
            <person name="Lombard V."/>
            <person name="Morin E."/>
            <person name="Otillar R."/>
            <person name="Lindquist E.A."/>
            <person name="Sun H."/>
            <person name="LaButti K.M."/>
            <person name="Schmutz J."/>
            <person name="Jabbour D."/>
            <person name="Luo H."/>
            <person name="Baker S.E."/>
            <person name="Pisabarro A.G."/>
            <person name="Walton J.D."/>
            <person name="Blanchette R.A."/>
            <person name="Henrissat B."/>
            <person name="Martin F."/>
            <person name="Cullen D."/>
            <person name="Hibbett D.S."/>
            <person name="Grigoriev I.V."/>
        </authorList>
    </citation>
    <scope>NUCLEOTIDE SEQUENCE [LARGE SCALE GENOMIC DNA]</scope>
    <source>
        <strain evidence="2">CBS 339.88</strain>
    </source>
</reference>
<name>A0A067TBN1_GALM3</name>
<dbReference type="Proteomes" id="UP000027222">
    <property type="component" value="Unassembled WGS sequence"/>
</dbReference>
<dbReference type="HOGENOM" id="CLU_1081998_0_0_1"/>
<dbReference type="AlphaFoldDB" id="A0A067TBN1"/>
<gene>
    <name evidence="1" type="ORF">GALMADRAFT_136372</name>
</gene>
<dbReference type="EMBL" id="KL142372">
    <property type="protein sequence ID" value="KDR79762.1"/>
    <property type="molecule type" value="Genomic_DNA"/>
</dbReference>
<evidence type="ECO:0000313" key="2">
    <source>
        <dbReference type="Proteomes" id="UP000027222"/>
    </source>
</evidence>